<comment type="similarity">
    <text evidence="2">Belongs to the binding-protein-dependent transport system permease family. HisMQ subfamily.</text>
</comment>
<dbReference type="InterPro" id="IPR010065">
    <property type="entry name" value="AA_ABC_transptr_permease_3TM"/>
</dbReference>
<feature type="transmembrane region" description="Helical" evidence="13">
    <location>
        <begin position="60"/>
        <end position="85"/>
    </location>
</feature>
<dbReference type="STRING" id="1219360.GCA_001571305_04109"/>
<sequence>MSVRPDDPNAGLRIVGHRHYGRWFSALIVLLLMALMGSSVVSNPRFELDVVAQNLTETSILNGVMMTLKLTVISVLFGFAGGTLLALMRLSANPVLVGVSWAYTWFFRAVPMLVQLFLWYNIAALYPKLSFSLPYLGEIWSASTNEIISPFSAAVIALVMHQSAYAAEIIRAGIQSVNPGQLEAAKALGYRPGQIFRQTVLPQAMRTILPPAGNEVIGQLKTTAVVSVIALQDVLYSAQIIYQRTYEVIPLLLVATAWYLLMTSVLSVGQHYVEVWFSRGNTPVKKRWFRRAVEQQEHQS</sequence>
<keyword evidence="5" id="KW-0997">Cell inner membrane</keyword>
<proteinExistence type="inferred from homology"/>
<comment type="function">
    <text evidence="10">Part of the ABC transporter complex GltIJKL involved in glutamate and aspartate uptake. Probably responsible for the translocation of the substrate across the membrane.</text>
</comment>
<dbReference type="InterPro" id="IPR043429">
    <property type="entry name" value="ArtM/GltK/GlnP/TcyL/YhdX-like"/>
</dbReference>
<evidence type="ECO:0000313" key="16">
    <source>
        <dbReference type="Proteomes" id="UP000306393"/>
    </source>
</evidence>
<dbReference type="Gene3D" id="1.10.3720.10">
    <property type="entry name" value="MetI-like"/>
    <property type="match status" value="1"/>
</dbReference>
<keyword evidence="6 13" id="KW-0812">Transmembrane</keyword>
<keyword evidence="8 13" id="KW-1133">Transmembrane helix</keyword>
<dbReference type="FunFam" id="1.10.3720.10:FF:000006">
    <property type="entry name" value="Glutamate/aspartate ABC transporter, permease protein GltK"/>
    <property type="match status" value="1"/>
</dbReference>
<comment type="subunit">
    <text evidence="11">The complex is composed of two ATP-binding proteins (GltL), two transmembrane proteins (GltJ and GltK) and a solute-binding protein (GltI).</text>
</comment>
<feature type="transmembrane region" description="Helical" evidence="13">
    <location>
        <begin position="147"/>
        <end position="167"/>
    </location>
</feature>
<evidence type="ECO:0000256" key="7">
    <source>
        <dbReference type="ARBA" id="ARBA00022970"/>
    </source>
</evidence>
<evidence type="ECO:0000256" key="5">
    <source>
        <dbReference type="ARBA" id="ARBA00022519"/>
    </source>
</evidence>
<dbReference type="RefSeq" id="WP_137270171.1">
    <property type="nucleotide sequence ID" value="NZ_QGAC01000040.1"/>
</dbReference>
<dbReference type="InterPro" id="IPR000515">
    <property type="entry name" value="MetI-like"/>
</dbReference>
<evidence type="ECO:0000256" key="4">
    <source>
        <dbReference type="ARBA" id="ARBA00022475"/>
    </source>
</evidence>
<dbReference type="GO" id="GO:0006865">
    <property type="term" value="P:amino acid transport"/>
    <property type="evidence" value="ECO:0007669"/>
    <property type="project" value="UniProtKB-KW"/>
</dbReference>
<feature type="transmembrane region" description="Helical" evidence="13">
    <location>
        <begin position="248"/>
        <end position="269"/>
    </location>
</feature>
<feature type="domain" description="ABC transmembrane type-1" evidence="14">
    <location>
        <begin position="64"/>
        <end position="270"/>
    </location>
</feature>
<dbReference type="AlphaFoldDB" id="A0A4U3ETW3"/>
<keyword evidence="7" id="KW-0029">Amino-acid transport</keyword>
<comment type="subcellular location">
    <subcellularLocation>
        <location evidence="1">Cell inner membrane</location>
        <topology evidence="1">Multi-pass membrane protein</topology>
    </subcellularLocation>
    <subcellularLocation>
        <location evidence="13">Cell membrane</location>
        <topology evidence="13">Multi-pass membrane protein</topology>
    </subcellularLocation>
</comment>
<feature type="transmembrane region" description="Helical" evidence="13">
    <location>
        <begin position="105"/>
        <end position="127"/>
    </location>
</feature>
<dbReference type="EMBL" id="QGAC01000040">
    <property type="protein sequence ID" value="TKJ83262.1"/>
    <property type="molecule type" value="Genomic_DNA"/>
</dbReference>
<keyword evidence="9 13" id="KW-0472">Membrane</keyword>
<dbReference type="CDD" id="cd06261">
    <property type="entry name" value="TM_PBP2"/>
    <property type="match status" value="1"/>
</dbReference>
<evidence type="ECO:0000256" key="11">
    <source>
        <dbReference type="ARBA" id="ARBA00062718"/>
    </source>
</evidence>
<evidence type="ECO:0000313" key="15">
    <source>
        <dbReference type="EMBL" id="TKJ83262.1"/>
    </source>
</evidence>
<comment type="caution">
    <text evidence="15">The sequence shown here is derived from an EMBL/GenBank/DDBJ whole genome shotgun (WGS) entry which is preliminary data.</text>
</comment>
<dbReference type="Proteomes" id="UP000306393">
    <property type="component" value="Unassembled WGS sequence"/>
</dbReference>
<dbReference type="OrthoDB" id="9814550at2"/>
<evidence type="ECO:0000256" key="10">
    <source>
        <dbReference type="ARBA" id="ARBA00060298"/>
    </source>
</evidence>
<dbReference type="NCBIfam" id="TIGR01726">
    <property type="entry name" value="HEQRo_perm_3TM"/>
    <property type="match status" value="1"/>
</dbReference>
<evidence type="ECO:0000256" key="1">
    <source>
        <dbReference type="ARBA" id="ARBA00004429"/>
    </source>
</evidence>
<dbReference type="GO" id="GO:0043190">
    <property type="term" value="C:ATP-binding cassette (ABC) transporter complex"/>
    <property type="evidence" value="ECO:0007669"/>
    <property type="project" value="InterPro"/>
</dbReference>
<gene>
    <name evidence="15" type="ORF">EpCFBP13511_23110</name>
</gene>
<evidence type="ECO:0000256" key="3">
    <source>
        <dbReference type="ARBA" id="ARBA00022448"/>
    </source>
</evidence>
<dbReference type="SUPFAM" id="SSF161098">
    <property type="entry name" value="MetI-like"/>
    <property type="match status" value="1"/>
</dbReference>
<evidence type="ECO:0000256" key="8">
    <source>
        <dbReference type="ARBA" id="ARBA00022989"/>
    </source>
</evidence>
<dbReference type="GO" id="GO:0022857">
    <property type="term" value="F:transmembrane transporter activity"/>
    <property type="evidence" value="ECO:0007669"/>
    <property type="project" value="InterPro"/>
</dbReference>
<protein>
    <recommendedName>
        <fullName evidence="12">Glutamate/aspartate import permease protein GltK</fullName>
    </recommendedName>
</protein>
<evidence type="ECO:0000256" key="2">
    <source>
        <dbReference type="ARBA" id="ARBA00010072"/>
    </source>
</evidence>
<evidence type="ECO:0000256" key="12">
    <source>
        <dbReference type="ARBA" id="ARBA00073645"/>
    </source>
</evidence>
<evidence type="ECO:0000256" key="13">
    <source>
        <dbReference type="RuleBase" id="RU363032"/>
    </source>
</evidence>
<name>A0A4U3ETW3_9GAMM</name>
<feature type="transmembrane region" description="Helical" evidence="13">
    <location>
        <begin position="20"/>
        <end position="40"/>
    </location>
</feature>
<dbReference type="Pfam" id="PF00528">
    <property type="entry name" value="BPD_transp_1"/>
    <property type="match status" value="1"/>
</dbReference>
<dbReference type="PANTHER" id="PTHR30614">
    <property type="entry name" value="MEMBRANE COMPONENT OF AMINO ACID ABC TRANSPORTER"/>
    <property type="match status" value="1"/>
</dbReference>
<evidence type="ECO:0000256" key="6">
    <source>
        <dbReference type="ARBA" id="ARBA00022692"/>
    </source>
</evidence>
<organism evidence="15 16">
    <name type="scientific">Erwinia persicina</name>
    <dbReference type="NCBI Taxonomy" id="55211"/>
    <lineage>
        <taxon>Bacteria</taxon>
        <taxon>Pseudomonadati</taxon>
        <taxon>Pseudomonadota</taxon>
        <taxon>Gammaproteobacteria</taxon>
        <taxon>Enterobacterales</taxon>
        <taxon>Erwiniaceae</taxon>
        <taxon>Erwinia</taxon>
    </lineage>
</organism>
<dbReference type="PROSITE" id="PS50928">
    <property type="entry name" value="ABC_TM1"/>
    <property type="match status" value="1"/>
</dbReference>
<dbReference type="InterPro" id="IPR035906">
    <property type="entry name" value="MetI-like_sf"/>
</dbReference>
<dbReference type="PANTHER" id="PTHR30614:SF0">
    <property type="entry name" value="L-CYSTINE TRANSPORT SYSTEM PERMEASE PROTEIN TCYL"/>
    <property type="match status" value="1"/>
</dbReference>
<evidence type="ECO:0000256" key="9">
    <source>
        <dbReference type="ARBA" id="ARBA00023136"/>
    </source>
</evidence>
<evidence type="ECO:0000259" key="14">
    <source>
        <dbReference type="PROSITE" id="PS50928"/>
    </source>
</evidence>
<accession>A0A4U3ETW3</accession>
<reference evidence="15 16" key="1">
    <citation type="journal article" date="2019" name="Sci. Rep.">
        <title>Differences in resource use lead to coexistence of seed-transmitted microbial populations.</title>
        <authorList>
            <person name="Torres-Cortes G."/>
            <person name="Garcia B.J."/>
            <person name="Compant S."/>
            <person name="Rezki S."/>
            <person name="Jones P."/>
            <person name="Preveaux A."/>
            <person name="Briand M."/>
            <person name="Roulet A."/>
            <person name="Bouchez O."/>
            <person name="Jacobson D."/>
            <person name="Barret M."/>
        </authorList>
    </citation>
    <scope>NUCLEOTIDE SEQUENCE [LARGE SCALE GENOMIC DNA]</scope>
    <source>
        <strain evidence="15 16">CFBP13511</strain>
    </source>
</reference>
<keyword evidence="4" id="KW-1003">Cell membrane</keyword>
<keyword evidence="3 13" id="KW-0813">Transport</keyword>